<keyword evidence="3" id="KW-1185">Reference proteome</keyword>
<evidence type="ECO:0000256" key="1">
    <source>
        <dbReference type="SAM" id="Phobius"/>
    </source>
</evidence>
<sequence length="220" mass="23814">MLAEEFGYQISPRPAVEMTPAVQDMVDQRIAASRKDPDQVKKNVGNGCFWVLLVATVVIALSAQAGWILPVGIAVSALAAFGFGQAVADGKKAENQAVVRMMEPVRRGPWQAWPGRLEEISGQPQRRLLLLAPDGTVAREFRCLVPDAGWTGLTDGRGLIWFVGDLRFGGLAALPGGEPMWWTGPPVADPKPPSQSAVGKAVEEELAREAVKYVFDKWLP</sequence>
<evidence type="ECO:0000313" key="2">
    <source>
        <dbReference type="EMBL" id="WAL65887.1"/>
    </source>
</evidence>
<gene>
    <name evidence="2" type="ORF">ORV05_34370</name>
</gene>
<organism evidence="2 3">
    <name type="scientific">Amycolatopsis cynarae</name>
    <dbReference type="NCBI Taxonomy" id="2995223"/>
    <lineage>
        <taxon>Bacteria</taxon>
        <taxon>Bacillati</taxon>
        <taxon>Actinomycetota</taxon>
        <taxon>Actinomycetes</taxon>
        <taxon>Pseudonocardiales</taxon>
        <taxon>Pseudonocardiaceae</taxon>
        <taxon>Amycolatopsis</taxon>
    </lineage>
</organism>
<dbReference type="RefSeq" id="WP_268756032.1">
    <property type="nucleotide sequence ID" value="NZ_CP113836.1"/>
</dbReference>
<dbReference type="EMBL" id="CP113836">
    <property type="protein sequence ID" value="WAL65887.1"/>
    <property type="molecule type" value="Genomic_DNA"/>
</dbReference>
<keyword evidence="1" id="KW-0472">Membrane</keyword>
<keyword evidence="1" id="KW-1133">Transmembrane helix</keyword>
<evidence type="ECO:0008006" key="4">
    <source>
        <dbReference type="Google" id="ProtNLM"/>
    </source>
</evidence>
<dbReference type="Proteomes" id="UP001163203">
    <property type="component" value="Chromosome"/>
</dbReference>
<evidence type="ECO:0000313" key="3">
    <source>
        <dbReference type="Proteomes" id="UP001163203"/>
    </source>
</evidence>
<accession>A0ABY7B3S9</accession>
<proteinExistence type="predicted"/>
<name>A0ABY7B3S9_9PSEU</name>
<keyword evidence="1" id="KW-0812">Transmembrane</keyword>
<feature type="transmembrane region" description="Helical" evidence="1">
    <location>
        <begin position="44"/>
        <end position="61"/>
    </location>
</feature>
<reference evidence="2" key="1">
    <citation type="submission" date="2022-11" db="EMBL/GenBank/DDBJ databases">
        <authorList>
            <person name="Mo P."/>
        </authorList>
    </citation>
    <scope>NUCLEOTIDE SEQUENCE</scope>
    <source>
        <strain evidence="2">HUAS 11-8</strain>
    </source>
</reference>
<protein>
    <recommendedName>
        <fullName evidence="4">DUF3040 domain-containing protein</fullName>
    </recommendedName>
</protein>
<feature type="transmembrane region" description="Helical" evidence="1">
    <location>
        <begin position="67"/>
        <end position="88"/>
    </location>
</feature>